<proteinExistence type="inferred from homology"/>
<accession>A0A9X3AIP5</accession>
<keyword evidence="4 6" id="KW-1133">Transmembrane helix</keyword>
<reference evidence="7" key="2">
    <citation type="submission" date="2022-08" db="EMBL/GenBank/DDBJ databases">
        <authorList>
            <person name="Dong C."/>
        </authorList>
    </citation>
    <scope>NUCLEOTIDE SEQUENCE</scope>
    <source>
        <strain evidence="7">59MF3M-4</strain>
    </source>
</reference>
<dbReference type="GO" id="GO:0016020">
    <property type="term" value="C:membrane"/>
    <property type="evidence" value="ECO:0007669"/>
    <property type="project" value="UniProtKB-SubCell"/>
</dbReference>
<evidence type="ECO:0000256" key="4">
    <source>
        <dbReference type="ARBA" id="ARBA00022989"/>
    </source>
</evidence>
<gene>
    <name evidence="7" type="ORF">NYR02_15780</name>
</gene>
<evidence type="ECO:0000313" key="7">
    <source>
        <dbReference type="EMBL" id="MCT7360482.1"/>
    </source>
</evidence>
<feature type="transmembrane region" description="Helical" evidence="6">
    <location>
        <begin position="87"/>
        <end position="105"/>
    </location>
</feature>
<evidence type="ECO:0000256" key="1">
    <source>
        <dbReference type="ARBA" id="ARBA00004141"/>
    </source>
</evidence>
<protein>
    <recommendedName>
        <fullName evidence="6">GDT1 family protein</fullName>
    </recommendedName>
</protein>
<dbReference type="PANTHER" id="PTHR12608">
    <property type="entry name" value="TRANSMEMBRANE PROTEIN HTP-1 RELATED"/>
    <property type="match status" value="1"/>
</dbReference>
<feature type="transmembrane region" description="Helical" evidence="6">
    <location>
        <begin position="152"/>
        <end position="173"/>
    </location>
</feature>
<comment type="caution">
    <text evidence="7">The sequence shown here is derived from an EMBL/GenBank/DDBJ whole genome shotgun (WGS) entry which is preliminary data.</text>
</comment>
<dbReference type="RefSeq" id="WP_260977314.1">
    <property type="nucleotide sequence ID" value="NZ_JAOANI010000028.1"/>
</dbReference>
<keyword evidence="5 6" id="KW-0472">Membrane</keyword>
<comment type="subcellular location">
    <subcellularLocation>
        <location evidence="1 6">Membrane</location>
        <topology evidence="1 6">Multi-pass membrane protein</topology>
    </subcellularLocation>
</comment>
<dbReference type="GO" id="GO:0046873">
    <property type="term" value="F:metal ion transmembrane transporter activity"/>
    <property type="evidence" value="ECO:0007669"/>
    <property type="project" value="InterPro"/>
</dbReference>
<evidence type="ECO:0000256" key="6">
    <source>
        <dbReference type="RuleBase" id="RU365102"/>
    </source>
</evidence>
<keyword evidence="3 6" id="KW-0812">Transmembrane</keyword>
<name>A0A9X3AIP5_9GAMM</name>
<feature type="transmembrane region" description="Helical" evidence="6">
    <location>
        <begin position="53"/>
        <end position="75"/>
    </location>
</feature>
<keyword evidence="8" id="KW-1185">Reference proteome</keyword>
<dbReference type="Pfam" id="PF01169">
    <property type="entry name" value="GDT1"/>
    <property type="match status" value="2"/>
</dbReference>
<evidence type="ECO:0000256" key="5">
    <source>
        <dbReference type="ARBA" id="ARBA00023136"/>
    </source>
</evidence>
<feature type="transmembrane region" description="Helical" evidence="6">
    <location>
        <begin position="15"/>
        <end position="32"/>
    </location>
</feature>
<feature type="transmembrane region" description="Helical" evidence="6">
    <location>
        <begin position="185"/>
        <end position="203"/>
    </location>
</feature>
<dbReference type="EMBL" id="JAOANI010000028">
    <property type="protein sequence ID" value="MCT7360482.1"/>
    <property type="molecule type" value="Genomic_DNA"/>
</dbReference>
<dbReference type="PANTHER" id="PTHR12608:SF1">
    <property type="entry name" value="TRANSMEMBRANE PROTEIN 165"/>
    <property type="match status" value="1"/>
</dbReference>
<dbReference type="AlphaFoldDB" id="A0A9X3AIP5"/>
<comment type="similarity">
    <text evidence="2 6">Belongs to the GDT1 family.</text>
</comment>
<evidence type="ECO:0000256" key="2">
    <source>
        <dbReference type="ARBA" id="ARBA00009190"/>
    </source>
</evidence>
<feature type="transmembrane region" description="Helical" evidence="6">
    <location>
        <begin position="117"/>
        <end position="132"/>
    </location>
</feature>
<reference evidence="7" key="1">
    <citation type="journal article" date="2022" name="Front. Microbiol.">
        <title>Genome-based taxonomic rearrangement of Oceanobacter-related bacteria including the description of Thalassolituus hydrocarbonoclasticus sp. nov. and Thalassolituus pacificus sp. nov. and emended description of the genus Thalassolituus.</title>
        <authorList>
            <person name="Dong C."/>
            <person name="Wei L."/>
            <person name="Wang J."/>
            <person name="Lai Q."/>
            <person name="Huang Z."/>
            <person name="Shao Z."/>
        </authorList>
    </citation>
    <scope>NUCLEOTIDE SEQUENCE</scope>
    <source>
        <strain evidence="7">59MF3M-4</strain>
    </source>
</reference>
<dbReference type="InterPro" id="IPR001727">
    <property type="entry name" value="GDT1-like"/>
</dbReference>
<dbReference type="Proteomes" id="UP001147830">
    <property type="component" value="Unassembled WGS sequence"/>
</dbReference>
<evidence type="ECO:0000256" key="3">
    <source>
        <dbReference type="ARBA" id="ARBA00022692"/>
    </source>
</evidence>
<organism evidence="7 8">
    <name type="scientific">Thalassolituus pacificus</name>
    <dbReference type="NCBI Taxonomy" id="2975440"/>
    <lineage>
        <taxon>Bacteria</taxon>
        <taxon>Pseudomonadati</taxon>
        <taxon>Pseudomonadota</taxon>
        <taxon>Gammaproteobacteria</taxon>
        <taxon>Oceanospirillales</taxon>
        <taxon>Oceanospirillaceae</taxon>
        <taxon>Thalassolituus</taxon>
    </lineage>
</organism>
<sequence>MTDTLINLPALSDTFAHSAFLTSTVAVAIAEIGDKTQLLSLLLAARFRNKSAIVLGILLATLLNHAASAWLGAWLGNSLTEWLNGSSGRLLLAAGFAAMAIWVLVPDKEDDSTDTHQAWGAFLATLVLFFLAEIGDKTQVATVLLAAEFNSVLWVTLGTTCGMLLANVPVVIYGERLMRRMPLHLARYATSLLFAILALWTLLS</sequence>
<evidence type="ECO:0000313" key="8">
    <source>
        <dbReference type="Proteomes" id="UP001147830"/>
    </source>
</evidence>